<evidence type="ECO:0000313" key="3">
    <source>
        <dbReference type="Proteomes" id="UP000266673"/>
    </source>
</evidence>
<keyword evidence="1" id="KW-0472">Membrane</keyword>
<keyword evidence="1" id="KW-1133">Transmembrane helix</keyword>
<keyword evidence="3" id="KW-1185">Reference proteome</keyword>
<protein>
    <recommendedName>
        <fullName evidence="4">Ion transport domain-containing protein</fullName>
    </recommendedName>
</protein>
<organism evidence="2 3">
    <name type="scientific">Gigaspora rosea</name>
    <dbReference type="NCBI Taxonomy" id="44941"/>
    <lineage>
        <taxon>Eukaryota</taxon>
        <taxon>Fungi</taxon>
        <taxon>Fungi incertae sedis</taxon>
        <taxon>Mucoromycota</taxon>
        <taxon>Glomeromycotina</taxon>
        <taxon>Glomeromycetes</taxon>
        <taxon>Diversisporales</taxon>
        <taxon>Gigasporaceae</taxon>
        <taxon>Gigaspora</taxon>
    </lineage>
</organism>
<feature type="transmembrane region" description="Helical" evidence="1">
    <location>
        <begin position="27"/>
        <end position="47"/>
    </location>
</feature>
<dbReference type="OrthoDB" id="2330027at2759"/>
<feature type="transmembrane region" description="Helical" evidence="1">
    <location>
        <begin position="59"/>
        <end position="79"/>
    </location>
</feature>
<accession>A0A397VP34</accession>
<evidence type="ECO:0008006" key="4">
    <source>
        <dbReference type="Google" id="ProtNLM"/>
    </source>
</evidence>
<reference evidence="2 3" key="1">
    <citation type="submission" date="2018-06" db="EMBL/GenBank/DDBJ databases">
        <title>Comparative genomics reveals the genomic features of Rhizophagus irregularis, R. cerebriforme, R. diaphanum and Gigaspora rosea, and their symbiotic lifestyle signature.</title>
        <authorList>
            <person name="Morin E."/>
            <person name="San Clemente H."/>
            <person name="Chen E.C.H."/>
            <person name="De La Providencia I."/>
            <person name="Hainaut M."/>
            <person name="Kuo A."/>
            <person name="Kohler A."/>
            <person name="Murat C."/>
            <person name="Tang N."/>
            <person name="Roy S."/>
            <person name="Loubradou J."/>
            <person name="Henrissat B."/>
            <person name="Grigoriev I.V."/>
            <person name="Corradi N."/>
            <person name="Roux C."/>
            <person name="Martin F.M."/>
        </authorList>
    </citation>
    <scope>NUCLEOTIDE SEQUENCE [LARGE SCALE GENOMIC DNA]</scope>
    <source>
        <strain evidence="2 3">DAOM 194757</strain>
    </source>
</reference>
<proteinExistence type="predicted"/>
<sequence length="88" mass="10268">MLYLVFSGSFIIVVTFSDDISWPCQKILLIITTVLGFWYLFVEIRDLTSSYEEYFKISWNYLDLGAIISAIVTSITWLINDILEFILL</sequence>
<dbReference type="EMBL" id="QKWP01000280">
    <property type="protein sequence ID" value="RIB23057.1"/>
    <property type="molecule type" value="Genomic_DNA"/>
</dbReference>
<dbReference type="Proteomes" id="UP000266673">
    <property type="component" value="Unassembled WGS sequence"/>
</dbReference>
<name>A0A397VP34_9GLOM</name>
<gene>
    <name evidence="2" type="ORF">C2G38_909836</name>
</gene>
<evidence type="ECO:0000313" key="2">
    <source>
        <dbReference type="EMBL" id="RIB23057.1"/>
    </source>
</evidence>
<comment type="caution">
    <text evidence="2">The sequence shown here is derived from an EMBL/GenBank/DDBJ whole genome shotgun (WGS) entry which is preliminary data.</text>
</comment>
<keyword evidence="1" id="KW-0812">Transmembrane</keyword>
<dbReference type="AlphaFoldDB" id="A0A397VP34"/>
<evidence type="ECO:0000256" key="1">
    <source>
        <dbReference type="SAM" id="Phobius"/>
    </source>
</evidence>